<sequence length="60" mass="6897">MGCARELWRSSREGGRVGKSSGLVEDTKITKFTILRQRGEQRTVKETSLEMFRYNMLNTG</sequence>
<dbReference type="EMBL" id="SRMA01026444">
    <property type="protein sequence ID" value="TRY83941.1"/>
    <property type="molecule type" value="Genomic_DNA"/>
</dbReference>
<evidence type="ECO:0000313" key="2">
    <source>
        <dbReference type="EMBL" id="TRY83941.1"/>
    </source>
</evidence>
<protein>
    <submittedName>
        <fullName evidence="2">Uncharacterized protein</fullName>
    </submittedName>
</protein>
<reference evidence="2 3" key="1">
    <citation type="journal article" date="2019" name="Sci. Data">
        <title>Hybrid genome assembly and annotation of Danionella translucida.</title>
        <authorList>
            <person name="Kadobianskyi M."/>
            <person name="Schulze L."/>
            <person name="Schuelke M."/>
            <person name="Judkewitz B."/>
        </authorList>
    </citation>
    <scope>NUCLEOTIDE SEQUENCE [LARGE SCALE GENOMIC DNA]</scope>
    <source>
        <strain evidence="2 3">Bolton</strain>
    </source>
</reference>
<gene>
    <name evidence="2" type="ORF">DNTS_014670</name>
</gene>
<proteinExistence type="predicted"/>
<organism evidence="2 3">
    <name type="scientific">Danionella cerebrum</name>
    <dbReference type="NCBI Taxonomy" id="2873325"/>
    <lineage>
        <taxon>Eukaryota</taxon>
        <taxon>Metazoa</taxon>
        <taxon>Chordata</taxon>
        <taxon>Craniata</taxon>
        <taxon>Vertebrata</taxon>
        <taxon>Euteleostomi</taxon>
        <taxon>Actinopterygii</taxon>
        <taxon>Neopterygii</taxon>
        <taxon>Teleostei</taxon>
        <taxon>Ostariophysi</taxon>
        <taxon>Cypriniformes</taxon>
        <taxon>Danionidae</taxon>
        <taxon>Danioninae</taxon>
        <taxon>Danionella</taxon>
    </lineage>
</organism>
<feature type="compositionally biased region" description="Basic and acidic residues" evidence="1">
    <location>
        <begin position="1"/>
        <end position="16"/>
    </location>
</feature>
<evidence type="ECO:0000313" key="3">
    <source>
        <dbReference type="Proteomes" id="UP000316079"/>
    </source>
</evidence>
<dbReference type="Proteomes" id="UP000316079">
    <property type="component" value="Unassembled WGS sequence"/>
</dbReference>
<feature type="region of interest" description="Disordered" evidence="1">
    <location>
        <begin position="1"/>
        <end position="22"/>
    </location>
</feature>
<name>A0A553Q1X9_9TELE</name>
<accession>A0A553Q1X9</accession>
<evidence type="ECO:0000256" key="1">
    <source>
        <dbReference type="SAM" id="MobiDB-lite"/>
    </source>
</evidence>
<comment type="caution">
    <text evidence="2">The sequence shown here is derived from an EMBL/GenBank/DDBJ whole genome shotgun (WGS) entry which is preliminary data.</text>
</comment>
<dbReference type="AlphaFoldDB" id="A0A553Q1X9"/>
<keyword evidence="3" id="KW-1185">Reference proteome</keyword>